<protein>
    <submittedName>
        <fullName evidence="2">IS4 family transposase</fullName>
    </submittedName>
</protein>
<gene>
    <name evidence="2" type="ORF">FYC62_15205</name>
</gene>
<dbReference type="InterPro" id="IPR014735">
    <property type="entry name" value="Transposase_Tn5-like_N"/>
</dbReference>
<dbReference type="SUPFAM" id="SSF53098">
    <property type="entry name" value="Ribonuclease H-like"/>
    <property type="match status" value="1"/>
</dbReference>
<name>A0A5C0VJI0_9SPHI</name>
<feature type="domain" description="Transposase Tn5-like N-terminal" evidence="1">
    <location>
        <begin position="10"/>
        <end position="55"/>
    </location>
</feature>
<dbReference type="EMBL" id="CP043329">
    <property type="protein sequence ID" value="QEK52865.1"/>
    <property type="molecule type" value="Genomic_DNA"/>
</dbReference>
<evidence type="ECO:0000313" key="2">
    <source>
        <dbReference type="EMBL" id="QEK52865.1"/>
    </source>
</evidence>
<sequence length="463" mass="53464">MERSTYSGYFGDKRLEHRGYMLRQRLFSSCTQSIQALSLNRAEQKAYYRFLHNSRTAESKLIAELMKRCSIQSKGRVVLSIQDTTEVNLSRHKGRLQACSGLGGIDDSKGIGFKLHPSLVVDAETCFPLGFSSIRMWGREQDKGNKTERRYMNLPIEEKESYKWIEASKQSQETLHQAKAVVIVQDREGDIFEQFLRIPDENTHLLIRSCFNRQTNDEEGKLWDQLSASEKLGEYQIKVDSDSHGGTPARQASLEVRSIKTNIRPPKEGKGKCVQVYAVEAMEASTENYQGIHWRLLTTWPVEDFDQARLIIEWYSWRWVIEELFRMLKKEGFNIEGSELETGWSIRKLTVMLLDTIMKLMQMHIAYSEPEEANIPDTDLVFSEDEQECLLALNKANEGKTQALKNPFQAGKLNHAVWIISRIGGWKGYRSQRKPGMTTMFKGLNKFYNIYDGWILQKDVGTR</sequence>
<dbReference type="Proteomes" id="UP000323653">
    <property type="component" value="Chromosome"/>
</dbReference>
<dbReference type="InterPro" id="IPR014737">
    <property type="entry name" value="Transposase_Tn5-like_C"/>
</dbReference>
<evidence type="ECO:0000313" key="3">
    <source>
        <dbReference type="Proteomes" id="UP000323653"/>
    </source>
</evidence>
<dbReference type="Pfam" id="PF14706">
    <property type="entry name" value="Tnp_DNA_bind"/>
    <property type="match status" value="1"/>
</dbReference>
<dbReference type="PANTHER" id="PTHR37319">
    <property type="entry name" value="TRANSPOSASE"/>
    <property type="match status" value="1"/>
</dbReference>
<dbReference type="RefSeq" id="WP_149075550.1">
    <property type="nucleotide sequence ID" value="NZ_CP043329.1"/>
</dbReference>
<dbReference type="Gene3D" id="1.10.740.10">
    <property type="entry name" value="Transferase Inhibitor Protein From Tn5, Chain"/>
    <property type="match status" value="1"/>
</dbReference>
<organism evidence="2 3">
    <name type="scientific">Pedobacter aquae</name>
    <dbReference type="NCBI Taxonomy" id="2605747"/>
    <lineage>
        <taxon>Bacteria</taxon>
        <taxon>Pseudomonadati</taxon>
        <taxon>Bacteroidota</taxon>
        <taxon>Sphingobacteriia</taxon>
        <taxon>Sphingobacteriales</taxon>
        <taxon>Sphingobacteriaceae</taxon>
        <taxon>Pedobacter</taxon>
    </lineage>
</organism>
<keyword evidence="3" id="KW-1185">Reference proteome</keyword>
<reference evidence="2 3" key="1">
    <citation type="submission" date="2019-08" db="EMBL/GenBank/DDBJ databases">
        <title>Pedobacter sp. nov., isolated from Han river, South Korea.</title>
        <authorList>
            <person name="Lee D.-H."/>
            <person name="Kim Y.-S."/>
            <person name="Hwang E.-M."/>
            <person name="Le Tran T.C."/>
            <person name="Cha C.-J."/>
        </authorList>
    </citation>
    <scope>NUCLEOTIDE SEQUENCE [LARGE SCALE GENOMIC DNA]</scope>
    <source>
        <strain evidence="2 3">CJ43</strain>
    </source>
</reference>
<accession>A0A5C0VJI0</accession>
<dbReference type="InterPro" id="IPR012337">
    <property type="entry name" value="RNaseH-like_sf"/>
</dbReference>
<dbReference type="PANTHER" id="PTHR37319:SF1">
    <property type="entry name" value="TRANSPOSASE TN5 DIMERISATION DOMAIN-CONTAINING PROTEIN"/>
    <property type="match status" value="1"/>
</dbReference>
<dbReference type="AlphaFoldDB" id="A0A5C0VJI0"/>
<evidence type="ECO:0000259" key="1">
    <source>
        <dbReference type="Pfam" id="PF14706"/>
    </source>
</evidence>
<dbReference type="InterPro" id="IPR054836">
    <property type="entry name" value="Tn5_transposase"/>
</dbReference>
<proteinExistence type="predicted"/>
<dbReference type="KEGG" id="pej:FYC62_15205"/>
<dbReference type="Gene3D" id="3.90.350.10">
    <property type="entry name" value="Transposase Inhibitor Protein From Tn5, Chain A, domain 1"/>
    <property type="match status" value="1"/>
</dbReference>
<dbReference type="NCBIfam" id="NF033590">
    <property type="entry name" value="transpos_IS4_3"/>
    <property type="match status" value="1"/>
</dbReference>
<dbReference type="InterPro" id="IPR047768">
    <property type="entry name" value="Tn5p-like"/>
</dbReference>